<sequence>MSRQKHDKPSSDPSLQTQRHPAQNASSDRAPAEQPRTKHNKGKTKVHKMPVKTSTTLPSGEESDTEDFSENDEDAENGGTLASHELSIPDRCPAPYSWSKTAPEVLISDRQPAPYSRSKAAPEISPLPGSPLHTHLPELAATGNRKVETRVDEHGKVEIGIQGPVTVNGLAARFIEILAEHPIIVAITAVLICAIWMPVVAILAQVVLEHKVSFFILCLFFGTISRSTMSLIGKRKTEDLTLNGFYGDDRPTLKRRGTTASQPHIESQNNFSNHNNILKYEEQHKSHDRNDSAMSYHNEGSPLPYNQQLPTPPLNQDEFMNGADVYPLPGQQQQRHHQHYEQQNQEQRLQTLYTNLTTFIATENLSSLEPHLPTSPQPQTFIVQTRHLIQNLNSRLNSLQNLAVSQLKLRTQMSSLGVTQSVISNLDSALQGLDAQMMEFMVGLQGIEMEVDAIEAELSYESQDRNRITEVAML</sequence>
<feature type="compositionally biased region" description="Basic residues" evidence="1">
    <location>
        <begin position="37"/>
        <end position="50"/>
    </location>
</feature>
<organism evidence="3 4">
    <name type="scientific">Cercospora berteroae</name>
    <dbReference type="NCBI Taxonomy" id="357750"/>
    <lineage>
        <taxon>Eukaryota</taxon>
        <taxon>Fungi</taxon>
        <taxon>Dikarya</taxon>
        <taxon>Ascomycota</taxon>
        <taxon>Pezizomycotina</taxon>
        <taxon>Dothideomycetes</taxon>
        <taxon>Dothideomycetidae</taxon>
        <taxon>Mycosphaerellales</taxon>
        <taxon>Mycosphaerellaceae</taxon>
        <taxon>Cercospora</taxon>
    </lineage>
</organism>
<feature type="region of interest" description="Disordered" evidence="1">
    <location>
        <begin position="1"/>
        <end position="89"/>
    </location>
</feature>
<keyword evidence="2" id="KW-0472">Membrane</keyword>
<gene>
    <name evidence="3" type="ORF">CBER1_11052</name>
</gene>
<feature type="compositionally biased region" description="Polar residues" evidence="1">
    <location>
        <begin position="11"/>
        <end position="27"/>
    </location>
</feature>
<name>A0A2S6CAS2_9PEZI</name>
<comment type="caution">
    <text evidence="3">The sequence shown here is derived from an EMBL/GenBank/DDBJ whole genome shotgun (WGS) entry which is preliminary data.</text>
</comment>
<feature type="compositionally biased region" description="Acidic residues" evidence="1">
    <location>
        <begin position="61"/>
        <end position="76"/>
    </location>
</feature>
<dbReference type="Proteomes" id="UP000237631">
    <property type="component" value="Unassembled WGS sequence"/>
</dbReference>
<keyword evidence="4" id="KW-1185">Reference proteome</keyword>
<feature type="transmembrane region" description="Helical" evidence="2">
    <location>
        <begin position="183"/>
        <end position="208"/>
    </location>
</feature>
<reference evidence="4" key="1">
    <citation type="journal article" date="2017" name="bioRxiv">
        <title>Conservation of a gene cluster reveals novel cercosporin biosynthetic mechanisms and extends production to the genus Colletotrichum.</title>
        <authorList>
            <person name="de Jonge R."/>
            <person name="Ebert M.K."/>
            <person name="Huitt-Roehl C.R."/>
            <person name="Pal P."/>
            <person name="Suttle J.C."/>
            <person name="Spanner R.E."/>
            <person name="Neubauer J.D."/>
            <person name="Jurick W.M.II."/>
            <person name="Stott K.A."/>
            <person name="Secor G.A."/>
            <person name="Thomma B.P.H.J."/>
            <person name="Van de Peer Y."/>
            <person name="Townsend C.A."/>
            <person name="Bolton M.D."/>
        </authorList>
    </citation>
    <scope>NUCLEOTIDE SEQUENCE [LARGE SCALE GENOMIC DNA]</scope>
    <source>
        <strain evidence="4">CBS538.71</strain>
    </source>
</reference>
<dbReference type="AlphaFoldDB" id="A0A2S6CAS2"/>
<evidence type="ECO:0000313" key="3">
    <source>
        <dbReference type="EMBL" id="PPJ56844.1"/>
    </source>
</evidence>
<accession>A0A2S6CAS2</accession>
<feature type="compositionally biased region" description="Polar residues" evidence="1">
    <location>
        <begin position="258"/>
        <end position="270"/>
    </location>
</feature>
<dbReference type="OrthoDB" id="3644438at2759"/>
<keyword evidence="2" id="KW-0812">Transmembrane</keyword>
<keyword evidence="2" id="KW-1133">Transmembrane helix</keyword>
<evidence type="ECO:0000256" key="1">
    <source>
        <dbReference type="SAM" id="MobiDB-lite"/>
    </source>
</evidence>
<proteinExistence type="predicted"/>
<evidence type="ECO:0000313" key="4">
    <source>
        <dbReference type="Proteomes" id="UP000237631"/>
    </source>
</evidence>
<evidence type="ECO:0000256" key="2">
    <source>
        <dbReference type="SAM" id="Phobius"/>
    </source>
</evidence>
<feature type="region of interest" description="Disordered" evidence="1">
    <location>
        <begin position="251"/>
        <end position="270"/>
    </location>
</feature>
<dbReference type="EMBL" id="PNEN01000507">
    <property type="protein sequence ID" value="PPJ56844.1"/>
    <property type="molecule type" value="Genomic_DNA"/>
</dbReference>
<protein>
    <submittedName>
        <fullName evidence="3">Uncharacterized protein</fullName>
    </submittedName>
</protein>